<keyword evidence="5 11" id="KW-0808">Transferase</keyword>
<evidence type="ECO:0000256" key="9">
    <source>
        <dbReference type="ARBA" id="ARBA00031306"/>
    </source>
</evidence>
<keyword evidence="4" id="KW-0285">Flavoprotein</keyword>
<keyword evidence="7" id="KW-0274">FAD</keyword>
<keyword evidence="8" id="KW-0460">Magnesium</keyword>
<dbReference type="Pfam" id="PF02424">
    <property type="entry name" value="ApbE"/>
    <property type="match status" value="2"/>
</dbReference>
<dbReference type="Gene3D" id="3.10.520.10">
    <property type="entry name" value="ApbE-like domains"/>
    <property type="match status" value="2"/>
</dbReference>
<dbReference type="EMBL" id="BONY01000039">
    <property type="protein sequence ID" value="GIH07715.1"/>
    <property type="molecule type" value="Genomic_DNA"/>
</dbReference>
<dbReference type="GO" id="GO:0016740">
    <property type="term" value="F:transferase activity"/>
    <property type="evidence" value="ECO:0007669"/>
    <property type="project" value="UniProtKB-KW"/>
</dbReference>
<evidence type="ECO:0000256" key="8">
    <source>
        <dbReference type="ARBA" id="ARBA00022842"/>
    </source>
</evidence>
<dbReference type="SUPFAM" id="SSF143631">
    <property type="entry name" value="ApbE-like"/>
    <property type="match status" value="1"/>
</dbReference>
<accession>A0A8J3QDN9</accession>
<proteinExistence type="predicted"/>
<comment type="cofactor">
    <cofactor evidence="1">
        <name>Mg(2+)</name>
        <dbReference type="ChEBI" id="CHEBI:18420"/>
    </cofactor>
</comment>
<evidence type="ECO:0000256" key="7">
    <source>
        <dbReference type="ARBA" id="ARBA00022827"/>
    </source>
</evidence>
<dbReference type="PANTHER" id="PTHR30040">
    <property type="entry name" value="THIAMINE BIOSYNTHESIS LIPOPROTEIN APBE"/>
    <property type="match status" value="1"/>
</dbReference>
<dbReference type="InterPro" id="IPR003374">
    <property type="entry name" value="ApbE-like_sf"/>
</dbReference>
<comment type="catalytic activity">
    <reaction evidence="10">
        <text>L-threonyl-[protein] + FAD = FMN-L-threonyl-[protein] + AMP + H(+)</text>
        <dbReference type="Rhea" id="RHEA:36847"/>
        <dbReference type="Rhea" id="RHEA-COMP:11060"/>
        <dbReference type="Rhea" id="RHEA-COMP:11061"/>
        <dbReference type="ChEBI" id="CHEBI:15378"/>
        <dbReference type="ChEBI" id="CHEBI:30013"/>
        <dbReference type="ChEBI" id="CHEBI:57692"/>
        <dbReference type="ChEBI" id="CHEBI:74257"/>
        <dbReference type="ChEBI" id="CHEBI:456215"/>
        <dbReference type="EC" id="2.7.1.180"/>
    </reaction>
</comment>
<organism evidence="11 12">
    <name type="scientific">Rhizocola hellebori</name>
    <dbReference type="NCBI Taxonomy" id="1392758"/>
    <lineage>
        <taxon>Bacteria</taxon>
        <taxon>Bacillati</taxon>
        <taxon>Actinomycetota</taxon>
        <taxon>Actinomycetes</taxon>
        <taxon>Micromonosporales</taxon>
        <taxon>Micromonosporaceae</taxon>
        <taxon>Rhizocola</taxon>
    </lineage>
</organism>
<sequence length="252" mass="26934">MVEQAQGLHRVELIMGTAISIDLSGSIDSVRAAELADAAFAWFREVDARFSTYQDDSEVNRLQRGELSSADASPDLRHVLDECARLWRETDGYFDAYATGRLDPSGYVKGWSVQVASDRLTAAGAPDHCVNAGGDVRVCGRVAGQPWRIGIRHPFEPMQTCWVLAGTDLAVATSGNYERGFHVIDPLTGKPARALASVTVAGSDLGVADAYSTAAVAMGVKGIDWLARLEGYESAVVTEDGLAFRSEGLPVA</sequence>
<dbReference type="EC" id="2.7.1.180" evidence="2"/>
<keyword evidence="12" id="KW-1185">Reference proteome</keyword>
<keyword evidence="6" id="KW-0479">Metal-binding</keyword>
<name>A0A8J3QDN9_9ACTN</name>
<evidence type="ECO:0000256" key="6">
    <source>
        <dbReference type="ARBA" id="ARBA00022723"/>
    </source>
</evidence>
<dbReference type="GO" id="GO:0046872">
    <property type="term" value="F:metal ion binding"/>
    <property type="evidence" value="ECO:0007669"/>
    <property type="project" value="UniProtKB-KW"/>
</dbReference>
<reference evidence="11" key="1">
    <citation type="submission" date="2021-01" db="EMBL/GenBank/DDBJ databases">
        <title>Whole genome shotgun sequence of Rhizocola hellebori NBRC 109834.</title>
        <authorList>
            <person name="Komaki H."/>
            <person name="Tamura T."/>
        </authorList>
    </citation>
    <scope>NUCLEOTIDE SEQUENCE</scope>
    <source>
        <strain evidence="11">NBRC 109834</strain>
    </source>
</reference>
<evidence type="ECO:0000256" key="5">
    <source>
        <dbReference type="ARBA" id="ARBA00022679"/>
    </source>
</evidence>
<evidence type="ECO:0000313" key="11">
    <source>
        <dbReference type="EMBL" id="GIH07715.1"/>
    </source>
</evidence>
<dbReference type="AlphaFoldDB" id="A0A8J3QDN9"/>
<evidence type="ECO:0000256" key="10">
    <source>
        <dbReference type="ARBA" id="ARBA00048540"/>
    </source>
</evidence>
<comment type="caution">
    <text evidence="11">The sequence shown here is derived from an EMBL/GenBank/DDBJ whole genome shotgun (WGS) entry which is preliminary data.</text>
</comment>
<evidence type="ECO:0000256" key="1">
    <source>
        <dbReference type="ARBA" id="ARBA00001946"/>
    </source>
</evidence>
<evidence type="ECO:0000256" key="4">
    <source>
        <dbReference type="ARBA" id="ARBA00022630"/>
    </source>
</evidence>
<evidence type="ECO:0000256" key="2">
    <source>
        <dbReference type="ARBA" id="ARBA00011955"/>
    </source>
</evidence>
<evidence type="ECO:0000313" key="12">
    <source>
        <dbReference type="Proteomes" id="UP000612899"/>
    </source>
</evidence>
<dbReference type="PANTHER" id="PTHR30040:SF2">
    <property type="entry name" value="FAD:PROTEIN FMN TRANSFERASE"/>
    <property type="match status" value="1"/>
</dbReference>
<dbReference type="Proteomes" id="UP000612899">
    <property type="component" value="Unassembled WGS sequence"/>
</dbReference>
<gene>
    <name evidence="11" type="primary">apbE</name>
    <name evidence="11" type="ORF">Rhe02_57820</name>
</gene>
<protein>
    <recommendedName>
        <fullName evidence="3">FAD:protein FMN transferase</fullName>
        <ecNumber evidence="2">2.7.1.180</ecNumber>
    </recommendedName>
    <alternativeName>
        <fullName evidence="9">Flavin transferase</fullName>
    </alternativeName>
</protein>
<dbReference type="InterPro" id="IPR024932">
    <property type="entry name" value="ApbE"/>
</dbReference>
<evidence type="ECO:0000256" key="3">
    <source>
        <dbReference type="ARBA" id="ARBA00016337"/>
    </source>
</evidence>